<feature type="transmembrane region" description="Helical" evidence="1">
    <location>
        <begin position="35"/>
        <end position="64"/>
    </location>
</feature>
<reference evidence="2 3" key="1">
    <citation type="submission" date="2020-02" db="EMBL/GenBank/DDBJ databases">
        <title>Whole-genome analyses of novel actinobacteria.</title>
        <authorList>
            <person name="Sahin N."/>
        </authorList>
    </citation>
    <scope>NUCLEOTIDE SEQUENCE [LARGE SCALE GENOMIC DNA]</scope>
    <source>
        <strain evidence="2 3">A7024</strain>
    </source>
</reference>
<gene>
    <name evidence="2" type="ORF">G5C51_22630</name>
</gene>
<dbReference type="AlphaFoldDB" id="A0A6G4U5W1"/>
<keyword evidence="1" id="KW-1133">Transmembrane helix</keyword>
<accession>A0A6G4U5W1</accession>
<comment type="caution">
    <text evidence="2">The sequence shown here is derived from an EMBL/GenBank/DDBJ whole genome shotgun (WGS) entry which is preliminary data.</text>
</comment>
<evidence type="ECO:0000313" key="2">
    <source>
        <dbReference type="EMBL" id="NGN66687.1"/>
    </source>
</evidence>
<feature type="transmembrane region" description="Helical" evidence="1">
    <location>
        <begin position="111"/>
        <end position="130"/>
    </location>
</feature>
<evidence type="ECO:0000313" key="3">
    <source>
        <dbReference type="Proteomes" id="UP000481583"/>
    </source>
</evidence>
<proteinExistence type="predicted"/>
<name>A0A6G4U5W1_9ACTN</name>
<feature type="transmembrane region" description="Helical" evidence="1">
    <location>
        <begin position="76"/>
        <end position="99"/>
    </location>
</feature>
<dbReference type="EMBL" id="JAAKZV010000106">
    <property type="protein sequence ID" value="NGN66687.1"/>
    <property type="molecule type" value="Genomic_DNA"/>
</dbReference>
<sequence>MLGAEMVTAATGLFLWSLQDEIFIAGGFPALIGYLVFGVLAVVLTVFLACVGSVGVVLPLHLFARWAVRRAGRQDRWWWCLAAIAAVAAVVALAVGVPVAATGGPALLGPLLWLGLVAALTPATLFARAAASRKRPGARWGIVGTAVAGGAALWVAVLGTGITAYATGLLELYEAPRLSATELAGTWTGGHGDTLRLSADGTAVAHVTDDHPPGRITDEPKECTGTGRWSKSLQGDGIELTIVPCNLYGLTFGGTQEKPTLYDWYGDPDSGDRYILTRQD</sequence>
<protein>
    <submittedName>
        <fullName evidence="2">Uncharacterized protein</fullName>
    </submittedName>
</protein>
<dbReference type="Proteomes" id="UP000481583">
    <property type="component" value="Unassembled WGS sequence"/>
</dbReference>
<keyword evidence="1" id="KW-0472">Membrane</keyword>
<keyword evidence="1" id="KW-0812">Transmembrane</keyword>
<evidence type="ECO:0000256" key="1">
    <source>
        <dbReference type="SAM" id="Phobius"/>
    </source>
</evidence>
<feature type="transmembrane region" description="Helical" evidence="1">
    <location>
        <begin position="142"/>
        <end position="166"/>
    </location>
</feature>
<organism evidence="2 3">
    <name type="scientific">Streptomyces coryli</name>
    <dbReference type="NCBI Taxonomy" id="1128680"/>
    <lineage>
        <taxon>Bacteria</taxon>
        <taxon>Bacillati</taxon>
        <taxon>Actinomycetota</taxon>
        <taxon>Actinomycetes</taxon>
        <taxon>Kitasatosporales</taxon>
        <taxon>Streptomycetaceae</taxon>
        <taxon>Streptomyces</taxon>
    </lineage>
</organism>
<dbReference type="RefSeq" id="WP_165239995.1">
    <property type="nucleotide sequence ID" value="NZ_JAAKZV010000106.1"/>
</dbReference>
<keyword evidence="3" id="KW-1185">Reference proteome</keyword>